<proteinExistence type="predicted"/>
<feature type="region of interest" description="Disordered" evidence="4">
    <location>
        <begin position="124"/>
        <end position="152"/>
    </location>
</feature>
<dbReference type="OrthoDB" id="206968at2759"/>
<dbReference type="InterPro" id="IPR039391">
    <property type="entry name" value="Phytocyanin-like"/>
</dbReference>
<dbReference type="InterPro" id="IPR008972">
    <property type="entry name" value="Cupredoxin"/>
</dbReference>
<dbReference type="Pfam" id="PF02298">
    <property type="entry name" value="Cu_bind_like"/>
    <property type="match status" value="2"/>
</dbReference>
<keyword evidence="8" id="KW-1185">Reference proteome</keyword>
<gene>
    <name evidence="7" type="ORF">CXB51_015205</name>
</gene>
<feature type="signal peptide" evidence="5">
    <location>
        <begin position="1"/>
        <end position="24"/>
    </location>
</feature>
<keyword evidence="5" id="KW-0732">Signal</keyword>
<evidence type="ECO:0000313" key="8">
    <source>
        <dbReference type="Proteomes" id="UP000701853"/>
    </source>
</evidence>
<keyword evidence="2" id="KW-0186">Copper</keyword>
<dbReference type="InterPro" id="IPR003245">
    <property type="entry name" value="Phytocyanin_dom"/>
</dbReference>
<evidence type="ECO:0000256" key="3">
    <source>
        <dbReference type="ARBA" id="ARBA00023180"/>
    </source>
</evidence>
<dbReference type="FunFam" id="2.60.40.420:FF:000003">
    <property type="entry name" value="Blue copper"/>
    <property type="match status" value="1"/>
</dbReference>
<dbReference type="AlphaFoldDB" id="A0A8J5Z114"/>
<dbReference type="SUPFAM" id="SSF49503">
    <property type="entry name" value="Cupredoxins"/>
    <property type="match status" value="2"/>
</dbReference>
<dbReference type="Proteomes" id="UP000701853">
    <property type="component" value="Chromosome 6"/>
</dbReference>
<dbReference type="EMBL" id="JAHUZN010000006">
    <property type="protein sequence ID" value="KAG8491863.1"/>
    <property type="molecule type" value="Genomic_DNA"/>
</dbReference>
<keyword evidence="3" id="KW-0325">Glycoprotein</keyword>
<sequence>MASSSVGMACLGLVLCMVVVPSLATVYTVGDTSGWATGVDYSSWANDKTFKVGDSLVFNYPTSHTVEEVSSSDYSTCTVGKAISTDSTGATTINLKTAGTHYFICGVAGHCESGMKLAIKVESSSSSSSTDKPSTTSPSTTTTTKIPDSSSSWNLSPVLAFVTTWVALCVMMKMARSGAGRIMSGVVVVRLEATVFTVGESSGWVVGVDYDAWARSKNFKLGDLLVFENDYNTCNIDHPISSDNSGSTVISLLNAGRHYFICGTPGYCAQGMKFIANVTA</sequence>
<evidence type="ECO:0000259" key="6">
    <source>
        <dbReference type="PROSITE" id="PS51485"/>
    </source>
</evidence>
<name>A0A8J5Z114_9ROSI</name>
<comment type="caution">
    <text evidence="7">The sequence shown here is derived from an EMBL/GenBank/DDBJ whole genome shotgun (WGS) entry which is preliminary data.</text>
</comment>
<dbReference type="PANTHER" id="PTHR33021">
    <property type="entry name" value="BLUE COPPER PROTEIN"/>
    <property type="match status" value="1"/>
</dbReference>
<dbReference type="GO" id="GO:0009055">
    <property type="term" value="F:electron transfer activity"/>
    <property type="evidence" value="ECO:0007669"/>
    <property type="project" value="InterPro"/>
</dbReference>
<accession>A0A8J5Z114</accession>
<reference evidence="7 8" key="1">
    <citation type="journal article" date="2021" name="bioRxiv">
        <title>The Gossypium anomalum genome as a resource for cotton improvement and evolutionary analysis of hybrid incompatibility.</title>
        <authorList>
            <person name="Grover C.E."/>
            <person name="Yuan D."/>
            <person name="Arick M.A."/>
            <person name="Miller E.R."/>
            <person name="Hu G."/>
            <person name="Peterson D.G."/>
            <person name="Wendel J.F."/>
            <person name="Udall J.A."/>
        </authorList>
    </citation>
    <scope>NUCLEOTIDE SEQUENCE [LARGE SCALE GENOMIC DNA]</scope>
    <source>
        <strain evidence="7">JFW-Udall</strain>
        <tissue evidence="7">Leaf</tissue>
    </source>
</reference>
<keyword evidence="1" id="KW-0479">Metal-binding</keyword>
<dbReference type="GO" id="GO:0005886">
    <property type="term" value="C:plasma membrane"/>
    <property type="evidence" value="ECO:0007669"/>
    <property type="project" value="TreeGrafter"/>
</dbReference>
<dbReference type="CDD" id="cd04216">
    <property type="entry name" value="Phytocyanin"/>
    <property type="match status" value="2"/>
</dbReference>
<organism evidence="7 8">
    <name type="scientific">Gossypium anomalum</name>
    <dbReference type="NCBI Taxonomy" id="47600"/>
    <lineage>
        <taxon>Eukaryota</taxon>
        <taxon>Viridiplantae</taxon>
        <taxon>Streptophyta</taxon>
        <taxon>Embryophyta</taxon>
        <taxon>Tracheophyta</taxon>
        <taxon>Spermatophyta</taxon>
        <taxon>Magnoliopsida</taxon>
        <taxon>eudicotyledons</taxon>
        <taxon>Gunneridae</taxon>
        <taxon>Pentapetalae</taxon>
        <taxon>rosids</taxon>
        <taxon>malvids</taxon>
        <taxon>Malvales</taxon>
        <taxon>Malvaceae</taxon>
        <taxon>Malvoideae</taxon>
        <taxon>Gossypium</taxon>
    </lineage>
</organism>
<feature type="domain" description="Phytocyanin" evidence="6">
    <location>
        <begin position="194"/>
        <end position="280"/>
    </location>
</feature>
<dbReference type="PANTHER" id="PTHR33021:SF193">
    <property type="entry name" value="OS06G0218600 PROTEIN"/>
    <property type="match status" value="1"/>
</dbReference>
<evidence type="ECO:0000256" key="1">
    <source>
        <dbReference type="ARBA" id="ARBA00022723"/>
    </source>
</evidence>
<evidence type="ECO:0000256" key="4">
    <source>
        <dbReference type="SAM" id="MobiDB-lite"/>
    </source>
</evidence>
<dbReference type="PROSITE" id="PS51485">
    <property type="entry name" value="PHYTOCYANIN"/>
    <property type="match status" value="2"/>
</dbReference>
<feature type="domain" description="Phytocyanin" evidence="6">
    <location>
        <begin position="25"/>
        <end position="123"/>
    </location>
</feature>
<evidence type="ECO:0000256" key="5">
    <source>
        <dbReference type="SAM" id="SignalP"/>
    </source>
</evidence>
<dbReference type="Gene3D" id="2.60.40.420">
    <property type="entry name" value="Cupredoxins - blue copper proteins"/>
    <property type="match status" value="2"/>
</dbReference>
<evidence type="ECO:0000256" key="2">
    <source>
        <dbReference type="ARBA" id="ARBA00023008"/>
    </source>
</evidence>
<evidence type="ECO:0000313" key="7">
    <source>
        <dbReference type="EMBL" id="KAG8491863.1"/>
    </source>
</evidence>
<protein>
    <recommendedName>
        <fullName evidence="6">Phytocyanin domain-containing protein</fullName>
    </recommendedName>
</protein>
<dbReference type="GO" id="GO:0046872">
    <property type="term" value="F:metal ion binding"/>
    <property type="evidence" value="ECO:0007669"/>
    <property type="project" value="UniProtKB-KW"/>
</dbReference>
<feature type="chain" id="PRO_5035212292" description="Phytocyanin domain-containing protein" evidence="5">
    <location>
        <begin position="25"/>
        <end position="280"/>
    </location>
</feature>